<gene>
    <name evidence="4" type="ORF">PAXRUDRAFT_63649</name>
</gene>
<sequence>DGSVIPLFQKPGFYGETFFDQKSNYSLNCQLNMSISSLLLCHPGSAHDAHAFQNMHIYEEHDTLLAQDEWIWEDSAFPLTTWLVPPFKKPWDGCQSKNQ</sequence>
<dbReference type="Pfam" id="PF13359">
    <property type="entry name" value="DDE_Tnp_4"/>
    <property type="match status" value="1"/>
</dbReference>
<evidence type="ECO:0000313" key="4">
    <source>
        <dbReference type="EMBL" id="KIK81782.1"/>
    </source>
</evidence>
<dbReference type="AlphaFoldDB" id="A0A0D0CGD0"/>
<proteinExistence type="predicted"/>
<dbReference type="HOGENOM" id="CLU_018552_1_1_1"/>
<feature type="domain" description="DDE Tnp4" evidence="3">
    <location>
        <begin position="1"/>
        <end position="92"/>
    </location>
</feature>
<reference evidence="5" key="2">
    <citation type="submission" date="2015-01" db="EMBL/GenBank/DDBJ databases">
        <title>Evolutionary Origins and Diversification of the Mycorrhizal Mutualists.</title>
        <authorList>
            <consortium name="DOE Joint Genome Institute"/>
            <consortium name="Mycorrhizal Genomics Consortium"/>
            <person name="Kohler A."/>
            <person name="Kuo A."/>
            <person name="Nagy L.G."/>
            <person name="Floudas D."/>
            <person name="Copeland A."/>
            <person name="Barry K.W."/>
            <person name="Cichocki N."/>
            <person name="Veneault-Fourrey C."/>
            <person name="LaButti K."/>
            <person name="Lindquist E.A."/>
            <person name="Lipzen A."/>
            <person name="Lundell T."/>
            <person name="Morin E."/>
            <person name="Murat C."/>
            <person name="Riley R."/>
            <person name="Ohm R."/>
            <person name="Sun H."/>
            <person name="Tunlid A."/>
            <person name="Henrissat B."/>
            <person name="Grigoriev I.V."/>
            <person name="Hibbett D.S."/>
            <person name="Martin F."/>
        </authorList>
    </citation>
    <scope>NUCLEOTIDE SEQUENCE [LARGE SCALE GENOMIC DNA]</scope>
    <source>
        <strain evidence="5">Ve08.2h10</strain>
    </source>
</reference>
<accession>A0A0D0CGD0</accession>
<organism evidence="4 5">
    <name type="scientific">Paxillus rubicundulus Ve08.2h10</name>
    <dbReference type="NCBI Taxonomy" id="930991"/>
    <lineage>
        <taxon>Eukaryota</taxon>
        <taxon>Fungi</taxon>
        <taxon>Dikarya</taxon>
        <taxon>Basidiomycota</taxon>
        <taxon>Agaricomycotina</taxon>
        <taxon>Agaricomycetes</taxon>
        <taxon>Agaricomycetidae</taxon>
        <taxon>Boletales</taxon>
        <taxon>Paxilineae</taxon>
        <taxon>Paxillaceae</taxon>
        <taxon>Paxillus</taxon>
    </lineage>
</organism>
<feature type="non-terminal residue" evidence="4">
    <location>
        <position position="1"/>
    </location>
</feature>
<comment type="cofactor">
    <cofactor evidence="1">
        <name>a divalent metal cation</name>
        <dbReference type="ChEBI" id="CHEBI:60240"/>
    </cofactor>
</comment>
<protein>
    <recommendedName>
        <fullName evidence="3">DDE Tnp4 domain-containing protein</fullName>
    </recommendedName>
</protein>
<dbReference type="InterPro" id="IPR027806">
    <property type="entry name" value="HARBI1_dom"/>
</dbReference>
<evidence type="ECO:0000256" key="1">
    <source>
        <dbReference type="ARBA" id="ARBA00001968"/>
    </source>
</evidence>
<dbReference type="OrthoDB" id="2641813at2759"/>
<dbReference type="GO" id="GO:0046872">
    <property type="term" value="F:metal ion binding"/>
    <property type="evidence" value="ECO:0007669"/>
    <property type="project" value="UniProtKB-KW"/>
</dbReference>
<reference evidence="4 5" key="1">
    <citation type="submission" date="2014-04" db="EMBL/GenBank/DDBJ databases">
        <authorList>
            <consortium name="DOE Joint Genome Institute"/>
            <person name="Kuo A."/>
            <person name="Kohler A."/>
            <person name="Jargeat P."/>
            <person name="Nagy L.G."/>
            <person name="Floudas D."/>
            <person name="Copeland A."/>
            <person name="Barry K.W."/>
            <person name="Cichocki N."/>
            <person name="Veneault-Fourrey C."/>
            <person name="LaButti K."/>
            <person name="Lindquist E.A."/>
            <person name="Lipzen A."/>
            <person name="Lundell T."/>
            <person name="Morin E."/>
            <person name="Murat C."/>
            <person name="Sun H."/>
            <person name="Tunlid A."/>
            <person name="Henrissat B."/>
            <person name="Grigoriev I.V."/>
            <person name="Hibbett D.S."/>
            <person name="Martin F."/>
            <person name="Nordberg H.P."/>
            <person name="Cantor M.N."/>
            <person name="Hua S.X."/>
        </authorList>
    </citation>
    <scope>NUCLEOTIDE SEQUENCE [LARGE SCALE GENOMIC DNA]</scope>
    <source>
        <strain evidence="4 5">Ve08.2h10</strain>
    </source>
</reference>
<dbReference type="EMBL" id="KN825732">
    <property type="protein sequence ID" value="KIK81782.1"/>
    <property type="molecule type" value="Genomic_DNA"/>
</dbReference>
<keyword evidence="2" id="KW-0479">Metal-binding</keyword>
<feature type="non-terminal residue" evidence="4">
    <location>
        <position position="99"/>
    </location>
</feature>
<name>A0A0D0CGD0_9AGAM</name>
<evidence type="ECO:0000259" key="3">
    <source>
        <dbReference type="Pfam" id="PF13359"/>
    </source>
</evidence>
<dbReference type="InParanoid" id="A0A0D0CGD0"/>
<evidence type="ECO:0000256" key="2">
    <source>
        <dbReference type="ARBA" id="ARBA00022723"/>
    </source>
</evidence>
<dbReference type="Proteomes" id="UP000054538">
    <property type="component" value="Unassembled WGS sequence"/>
</dbReference>
<keyword evidence="5" id="KW-1185">Reference proteome</keyword>
<evidence type="ECO:0000313" key="5">
    <source>
        <dbReference type="Proteomes" id="UP000054538"/>
    </source>
</evidence>